<evidence type="ECO:0000313" key="3">
    <source>
        <dbReference type="Proteomes" id="UP001160301"/>
    </source>
</evidence>
<evidence type="ECO:0000313" key="2">
    <source>
        <dbReference type="EMBL" id="MDI1436725.1"/>
    </source>
</evidence>
<keyword evidence="3" id="KW-1185">Reference proteome</keyword>
<accession>A0ABT6P7Y9</accession>
<comment type="caution">
    <text evidence="2">The sequence shown here is derived from an EMBL/GenBank/DDBJ whole genome shotgun (WGS) entry which is preliminary data.</text>
</comment>
<evidence type="ECO:0000256" key="1">
    <source>
        <dbReference type="SAM" id="SignalP"/>
    </source>
</evidence>
<evidence type="ECO:0008006" key="4">
    <source>
        <dbReference type="Google" id="ProtNLM"/>
    </source>
</evidence>
<feature type="chain" id="PRO_5045210692" description="Lipoprotein" evidence="1">
    <location>
        <begin position="33"/>
        <end position="121"/>
    </location>
</feature>
<proteinExistence type="predicted"/>
<name>A0ABT6P7Y9_9BACT</name>
<dbReference type="Proteomes" id="UP001160301">
    <property type="component" value="Unassembled WGS sequence"/>
</dbReference>
<dbReference type="EMBL" id="JARZHI010000091">
    <property type="protein sequence ID" value="MDI1436725.1"/>
    <property type="molecule type" value="Genomic_DNA"/>
</dbReference>
<keyword evidence="1" id="KW-0732">Signal</keyword>
<protein>
    <recommendedName>
        <fullName evidence="4">Lipoprotein</fullName>
    </recommendedName>
</protein>
<dbReference type="RefSeq" id="WP_136973315.1">
    <property type="nucleotide sequence ID" value="NZ_JARZHI010000091.1"/>
</dbReference>
<sequence>MNTLHQMGRALRTGFALSLVAAFALVNGCASVDVDDASGPSADPSRGEAAENLSAVPPVGQWACTTGGGLFEAVLVTYAGGECHIYTGSGRRGDTSYCLGRDFTTCPDCRTLGDGWDCYWI</sequence>
<reference evidence="2 3" key="1">
    <citation type="submission" date="2023-04" db="EMBL/GenBank/DDBJ databases">
        <title>The genome sequence of Polyangium sorediatum DSM14670.</title>
        <authorList>
            <person name="Zhang X."/>
        </authorList>
    </citation>
    <scope>NUCLEOTIDE SEQUENCE [LARGE SCALE GENOMIC DNA]</scope>
    <source>
        <strain evidence="2 3">DSM 14670</strain>
    </source>
</reference>
<feature type="signal peptide" evidence="1">
    <location>
        <begin position="1"/>
        <end position="32"/>
    </location>
</feature>
<gene>
    <name evidence="2" type="ORF">QHF89_44885</name>
</gene>
<organism evidence="2 3">
    <name type="scientific">Polyangium sorediatum</name>
    <dbReference type="NCBI Taxonomy" id="889274"/>
    <lineage>
        <taxon>Bacteria</taxon>
        <taxon>Pseudomonadati</taxon>
        <taxon>Myxococcota</taxon>
        <taxon>Polyangia</taxon>
        <taxon>Polyangiales</taxon>
        <taxon>Polyangiaceae</taxon>
        <taxon>Polyangium</taxon>
    </lineage>
</organism>